<dbReference type="SUPFAM" id="SSF46785">
    <property type="entry name" value="Winged helix' DNA-binding domain"/>
    <property type="match status" value="1"/>
</dbReference>
<keyword evidence="3" id="KW-1185">Reference proteome</keyword>
<reference evidence="2 3" key="1">
    <citation type="submission" date="2024-11" db="EMBL/GenBank/DDBJ databases">
        <title>The Natural Products Discovery Center: Release of the First 8490 Sequenced Strains for Exploring Actinobacteria Biosynthetic Diversity.</title>
        <authorList>
            <person name="Kalkreuter E."/>
            <person name="Kautsar S.A."/>
            <person name="Yang D."/>
            <person name="Bader C.D."/>
            <person name="Teijaro C.N."/>
            <person name="Fluegel L."/>
            <person name="Davis C.M."/>
            <person name="Simpson J.R."/>
            <person name="Lauterbach L."/>
            <person name="Steele A.D."/>
            <person name="Gui C."/>
            <person name="Meng S."/>
            <person name="Li G."/>
            <person name="Viehrig K."/>
            <person name="Ye F."/>
            <person name="Su P."/>
            <person name="Kiefer A.F."/>
            <person name="Nichols A."/>
            <person name="Cepeda A.J."/>
            <person name="Yan W."/>
            <person name="Fan B."/>
            <person name="Jiang Y."/>
            <person name="Adhikari A."/>
            <person name="Zheng C.-J."/>
            <person name="Schuster L."/>
            <person name="Cowan T.M."/>
            <person name="Smanski M.J."/>
            <person name="Chevrette M.G."/>
            <person name="De Carvalho L.P.S."/>
            <person name="Shen B."/>
        </authorList>
    </citation>
    <scope>NUCLEOTIDE SEQUENCE [LARGE SCALE GENOMIC DNA]</scope>
    <source>
        <strain evidence="2 3">NPDC020863</strain>
    </source>
</reference>
<name>A0ABW8LR43_9ACTN</name>
<evidence type="ECO:0000259" key="1">
    <source>
        <dbReference type="Pfam" id="PF03551"/>
    </source>
</evidence>
<gene>
    <name evidence="2" type="ORF">ACI2L5_25985</name>
</gene>
<protein>
    <submittedName>
        <fullName evidence="2">PadR family transcriptional regulator</fullName>
    </submittedName>
</protein>
<proteinExistence type="predicted"/>
<accession>A0ABW8LR43</accession>
<comment type="caution">
    <text evidence="2">The sequence shown here is derived from an EMBL/GenBank/DDBJ whole genome shotgun (WGS) entry which is preliminary data.</text>
</comment>
<evidence type="ECO:0000313" key="2">
    <source>
        <dbReference type="EMBL" id="MFK4268369.1"/>
    </source>
</evidence>
<evidence type="ECO:0000313" key="3">
    <source>
        <dbReference type="Proteomes" id="UP001620295"/>
    </source>
</evidence>
<sequence length="174" mass="19045">MQDALLAMLAKEPTHGYALRARLQTALGPLGAAMNPGQVYVTLSRLEKAGLVVCVDAEGAADRKVYEATAAGRERAARWFAGAAWPKPDLAEFHLKLVAAAASGMADPVELVALQRRELMRRLRDAQRAALEEPGEPVASLLLEGVVLRLEADLRWLETCDRTWRGNRSDREDS</sequence>
<dbReference type="InterPro" id="IPR036390">
    <property type="entry name" value="WH_DNA-bd_sf"/>
</dbReference>
<dbReference type="InterPro" id="IPR036388">
    <property type="entry name" value="WH-like_DNA-bd_sf"/>
</dbReference>
<dbReference type="Gene3D" id="1.10.10.10">
    <property type="entry name" value="Winged helix-like DNA-binding domain superfamily/Winged helix DNA-binding domain"/>
    <property type="match status" value="1"/>
</dbReference>
<feature type="domain" description="Transcription regulator PadR N-terminal" evidence="1">
    <location>
        <begin position="5"/>
        <end position="77"/>
    </location>
</feature>
<organism evidence="2 3">
    <name type="scientific">Streptomyces milbemycinicus</name>
    <dbReference type="NCBI Taxonomy" id="476552"/>
    <lineage>
        <taxon>Bacteria</taxon>
        <taxon>Bacillati</taxon>
        <taxon>Actinomycetota</taxon>
        <taxon>Actinomycetes</taxon>
        <taxon>Kitasatosporales</taxon>
        <taxon>Streptomycetaceae</taxon>
        <taxon>Streptomyces</taxon>
    </lineage>
</organism>
<dbReference type="Proteomes" id="UP001620295">
    <property type="component" value="Unassembled WGS sequence"/>
</dbReference>
<dbReference type="InterPro" id="IPR005149">
    <property type="entry name" value="Tscrpt_reg_PadR_N"/>
</dbReference>
<dbReference type="RefSeq" id="WP_358628932.1">
    <property type="nucleotide sequence ID" value="NZ_JBFACG010000027.1"/>
</dbReference>
<dbReference type="PANTHER" id="PTHR43252">
    <property type="entry name" value="TRANSCRIPTIONAL REGULATOR YQJI"/>
    <property type="match status" value="1"/>
</dbReference>
<dbReference type="PANTHER" id="PTHR43252:SF6">
    <property type="entry name" value="NEGATIVE TRANSCRIPTION REGULATOR PADR"/>
    <property type="match status" value="1"/>
</dbReference>
<dbReference type="EMBL" id="JBJDQH010000008">
    <property type="protein sequence ID" value="MFK4268369.1"/>
    <property type="molecule type" value="Genomic_DNA"/>
</dbReference>
<dbReference type="Pfam" id="PF03551">
    <property type="entry name" value="PadR"/>
    <property type="match status" value="1"/>
</dbReference>